<evidence type="ECO:0000256" key="8">
    <source>
        <dbReference type="ARBA" id="ARBA00045743"/>
    </source>
</evidence>
<dbReference type="SUPFAM" id="SSF74650">
    <property type="entry name" value="Galactose mutarotase-like"/>
    <property type="match status" value="1"/>
</dbReference>
<evidence type="ECO:0000256" key="4">
    <source>
        <dbReference type="ARBA" id="ARBA00021023"/>
    </source>
</evidence>
<evidence type="ECO:0000256" key="5">
    <source>
        <dbReference type="ARBA" id="ARBA00023235"/>
    </source>
</evidence>
<evidence type="ECO:0000256" key="6">
    <source>
        <dbReference type="ARBA" id="ARBA00023277"/>
    </source>
</evidence>
<comment type="catalytic activity">
    <reaction evidence="1">
        <text>alpha-D-galactose = beta-D-galactose</text>
        <dbReference type="Rhea" id="RHEA:28675"/>
        <dbReference type="ChEBI" id="CHEBI:27667"/>
        <dbReference type="ChEBI" id="CHEBI:28061"/>
        <dbReference type="EC" id="5.1.3.3"/>
    </reaction>
    <physiologicalReaction direction="right-to-left" evidence="1">
        <dbReference type="Rhea" id="RHEA:28677"/>
    </physiologicalReaction>
</comment>
<evidence type="ECO:0000256" key="2">
    <source>
        <dbReference type="ARBA" id="ARBA00004947"/>
    </source>
</evidence>
<protein>
    <recommendedName>
        <fullName evidence="4">Galactose mutarotase</fullName>
    </recommendedName>
    <alternativeName>
        <fullName evidence="7">Aldose 1-epimerase</fullName>
    </alternativeName>
</protein>
<evidence type="ECO:0000256" key="1">
    <source>
        <dbReference type="ARBA" id="ARBA00001712"/>
    </source>
</evidence>
<dbReference type="InterPro" id="IPR047215">
    <property type="entry name" value="Galactose_mutarotase-like"/>
</dbReference>
<organism evidence="9 10">
    <name type="scientific">Sipha flava</name>
    <name type="common">yellow sugarcane aphid</name>
    <dbReference type="NCBI Taxonomy" id="143950"/>
    <lineage>
        <taxon>Eukaryota</taxon>
        <taxon>Metazoa</taxon>
        <taxon>Ecdysozoa</taxon>
        <taxon>Arthropoda</taxon>
        <taxon>Hexapoda</taxon>
        <taxon>Insecta</taxon>
        <taxon>Pterygota</taxon>
        <taxon>Neoptera</taxon>
        <taxon>Paraneoptera</taxon>
        <taxon>Hemiptera</taxon>
        <taxon>Sternorrhyncha</taxon>
        <taxon>Aphidomorpha</taxon>
        <taxon>Aphidoidea</taxon>
        <taxon>Aphididae</taxon>
        <taxon>Sipha</taxon>
    </lineage>
</organism>
<dbReference type="UniPathway" id="UPA00214"/>
<dbReference type="CDD" id="cd09019">
    <property type="entry name" value="galactose_mutarotase_like"/>
    <property type="match status" value="1"/>
</dbReference>
<comment type="pathway">
    <text evidence="2">Carbohydrate metabolism; galactose metabolism.</text>
</comment>
<keyword evidence="5" id="KW-0413">Isomerase</keyword>
<reference evidence="10" key="1">
    <citation type="submission" date="2025-08" db="UniProtKB">
        <authorList>
            <consortium name="RefSeq"/>
        </authorList>
    </citation>
    <scope>IDENTIFICATION</scope>
    <source>
        <tissue evidence="10">Whole body</tissue>
    </source>
</reference>
<dbReference type="Gene3D" id="2.70.98.10">
    <property type="match status" value="1"/>
</dbReference>
<dbReference type="GO" id="GO:0004034">
    <property type="term" value="F:aldose 1-epimerase activity"/>
    <property type="evidence" value="ECO:0007669"/>
    <property type="project" value="UniProtKB-EC"/>
</dbReference>
<comment type="similarity">
    <text evidence="3">Belongs to the aldose epimerase family.</text>
</comment>
<dbReference type="RefSeq" id="XP_025416715.1">
    <property type="nucleotide sequence ID" value="XM_025560930.1"/>
</dbReference>
<dbReference type="InterPro" id="IPR011013">
    <property type="entry name" value="Gal_mutarotase_sf_dom"/>
</dbReference>
<dbReference type="OrthoDB" id="274691at2759"/>
<evidence type="ECO:0000313" key="10">
    <source>
        <dbReference type="RefSeq" id="XP_025416715.1"/>
    </source>
</evidence>
<dbReference type="Pfam" id="PF01263">
    <property type="entry name" value="Aldose_epim"/>
    <property type="match status" value="1"/>
</dbReference>
<keyword evidence="6" id="KW-0119">Carbohydrate metabolism</keyword>
<evidence type="ECO:0000256" key="3">
    <source>
        <dbReference type="ARBA" id="ARBA00006206"/>
    </source>
</evidence>
<evidence type="ECO:0000256" key="7">
    <source>
        <dbReference type="ARBA" id="ARBA00032729"/>
    </source>
</evidence>
<dbReference type="GO" id="GO:0030246">
    <property type="term" value="F:carbohydrate binding"/>
    <property type="evidence" value="ECO:0007669"/>
    <property type="project" value="InterPro"/>
</dbReference>
<dbReference type="AlphaFoldDB" id="A0A8B8G249"/>
<dbReference type="GeneID" id="112687934"/>
<dbReference type="GO" id="GO:0006006">
    <property type="term" value="P:glucose metabolic process"/>
    <property type="evidence" value="ECO:0007669"/>
    <property type="project" value="TreeGrafter"/>
</dbReference>
<dbReference type="GO" id="GO:0033499">
    <property type="term" value="P:galactose catabolic process via UDP-galactose, Leloir pathway"/>
    <property type="evidence" value="ECO:0007669"/>
    <property type="project" value="TreeGrafter"/>
</dbReference>
<dbReference type="PANTHER" id="PTHR10091">
    <property type="entry name" value="ALDOSE-1-EPIMERASE"/>
    <property type="match status" value="1"/>
</dbReference>
<dbReference type="InterPro" id="IPR008183">
    <property type="entry name" value="Aldose_1/G6P_1-epimerase"/>
</dbReference>
<keyword evidence="9" id="KW-1185">Reference proteome</keyword>
<dbReference type="PANTHER" id="PTHR10091:SF0">
    <property type="entry name" value="GALACTOSE MUTAROTASE"/>
    <property type="match status" value="1"/>
</dbReference>
<sequence>MNNTVERLFETNLSNTINNMNDETRTNQKRSIIENSIIIEDDYGYIKDGNGQNVKVTKYTLLNEQKAFIEIINYGATVISCWVPNALGELEDVLLGFDTIEDYRLRNEHYIGCTLGRVTDYISNGNFINDHGSINELSKNHGIHHFNGGEKGFDKVLWDGYVAGNELVLTYSSIDGEEGYPGTLQARIIFHFTCKNELVVDYTCMTSKSTPVNISTNMFFNLAGHNTGESEILNHSIMVNADEYVPVKLPDRIPLGFLKNVHHTCLDLRVPRLLKKAFTLVPDYGYNHTFKLFKGKERKAFNLATSLVHLPSGRILDIYTDMPCIFVNTAQNFPIYGKMFFDEEVLKITNISTPNAKFGINGNEQTSCVLDEYKSTSDLEMLPEDEQDEECVIETTSLQSKFNIHDEPILGKSNTVYTKHSGICIRPQLFPDAVTYKNFKNSIILKPSNLYSQRVIYKFGVVTI</sequence>
<comment type="function">
    <text evidence="8">Mutarotase that catalyzes the interconversion of beta-D-galactose and alpha-D-galactose during galactose metabolism. Beta-D-galactose is metabolized in the liver into glucose 1-phosphate, the primary metabolic fuel, by the action of four enzymes that constitute the Leloir pathway: GALM, GALK1 (galactokinase), GALT (galactose-1-phosphate uridylyltransferase) and GALE (UDP-galactose-4'-epimerase). Involved in the maintenance of the equilibrium between the beta- and alpha-anomers of galactose, therefore ensuring a sufficient supply of the alpha-anomer for GALK1. Also active on D-glucose although shows a preference for galactose over glucose.</text>
</comment>
<accession>A0A8B8G249</accession>
<dbReference type="Proteomes" id="UP000694846">
    <property type="component" value="Unplaced"/>
</dbReference>
<gene>
    <name evidence="10" type="primary">LOC112687934</name>
</gene>
<evidence type="ECO:0000313" key="9">
    <source>
        <dbReference type="Proteomes" id="UP000694846"/>
    </source>
</evidence>
<name>A0A8B8G249_9HEMI</name>
<proteinExistence type="inferred from homology"/>
<dbReference type="InterPro" id="IPR014718">
    <property type="entry name" value="GH-type_carb-bd"/>
</dbReference>